<dbReference type="GO" id="GO:0004519">
    <property type="term" value="F:endonuclease activity"/>
    <property type="evidence" value="ECO:0007669"/>
    <property type="project" value="UniProtKB-KW"/>
</dbReference>
<dbReference type="PANTHER" id="PTHR21248">
    <property type="entry name" value="CARDIOLIPIN SYNTHASE"/>
    <property type="match status" value="1"/>
</dbReference>
<feature type="domain" description="PLD phosphodiesterase" evidence="1">
    <location>
        <begin position="205"/>
        <end position="232"/>
    </location>
</feature>
<dbReference type="InterPro" id="IPR025202">
    <property type="entry name" value="PLD-like_dom"/>
</dbReference>
<dbReference type="Gene3D" id="3.30.870.10">
    <property type="entry name" value="Endonuclease Chain A"/>
    <property type="match status" value="2"/>
</dbReference>
<feature type="domain" description="PLD phosphodiesterase" evidence="1">
    <location>
        <begin position="45"/>
        <end position="72"/>
    </location>
</feature>
<dbReference type="InterPro" id="IPR001736">
    <property type="entry name" value="PLipase_D/transphosphatidylase"/>
</dbReference>
<evidence type="ECO:0000313" key="2">
    <source>
        <dbReference type="EMBL" id="AFP83940.1"/>
    </source>
</evidence>
<accession>J3TW43</accession>
<dbReference type="Pfam" id="PF13091">
    <property type="entry name" value="PLDc_2"/>
    <property type="match status" value="1"/>
</dbReference>
<keyword evidence="3" id="KW-1185">Reference proteome</keyword>
<organism evidence="2 3">
    <name type="scientific">Candidatus Carsonella ruddii HC isolate Thao2000</name>
    <dbReference type="NCBI Taxonomy" id="1202538"/>
    <lineage>
        <taxon>Bacteria</taxon>
        <taxon>Pseudomonadati</taxon>
        <taxon>Pseudomonadota</taxon>
        <taxon>Gammaproteobacteria</taxon>
        <taxon>Oceanospirillales</taxon>
        <taxon>Halomonadaceae</taxon>
        <taxon>Zymobacter group</taxon>
        <taxon>Candidatus Carsonella</taxon>
    </lineage>
</organism>
<dbReference type="PANTHER" id="PTHR21248:SF22">
    <property type="entry name" value="PHOSPHOLIPASE D"/>
    <property type="match status" value="1"/>
</dbReference>
<keyword evidence="2" id="KW-0255">Endonuclease</keyword>
<dbReference type="HOGENOM" id="CLU_064898_0_0_6"/>
<proteinExistence type="predicted"/>
<dbReference type="PROSITE" id="PS50035">
    <property type="entry name" value="PLD"/>
    <property type="match status" value="2"/>
</dbReference>
<dbReference type="Proteomes" id="UP000003934">
    <property type="component" value="Chromosome"/>
</dbReference>
<evidence type="ECO:0000259" key="1">
    <source>
        <dbReference type="PROSITE" id="PS50035"/>
    </source>
</evidence>
<sequence>MINLLIYKSIKNLILLSIDYIGTNIYTKNIKKIFLLIYNKNHFSINFRNHRKIVFIDNKNLWIGGNNVGKEYINMNPNIKYWNDFHCLIRNVYPNFIPQNFNFKQIKNNFTIKKIEICKKFFFLKYDLINFINIIIYFCKKNIIFMSPYIILDLNLIKIIKILINKNILIKFIVSYKTDNYFTHFSSLIFLKFLVKYNVEVIFLRIGFYHRKIYIIDNIYVCFGSMNFDIRSLYINEECIFIIKNFFFLNEVINNVKKNFFPIFISNKKNLFSLKIIYIVSFLNYFIQ</sequence>
<dbReference type="PATRIC" id="fig|1202538.3.peg.85"/>
<dbReference type="AlphaFoldDB" id="J3TW43"/>
<dbReference type="RefSeq" id="WP_014887240.1">
    <property type="nucleotide sequence ID" value="NC_018416.1"/>
</dbReference>
<dbReference type="GO" id="GO:0030572">
    <property type="term" value="F:phosphatidyltransferase activity"/>
    <property type="evidence" value="ECO:0007669"/>
    <property type="project" value="UniProtKB-ARBA"/>
</dbReference>
<protein>
    <submittedName>
        <fullName evidence="2">Putative endonuclease related to cardiolipin synthase</fullName>
    </submittedName>
</protein>
<name>J3TW43_CARRU</name>
<dbReference type="SUPFAM" id="SSF56024">
    <property type="entry name" value="Phospholipase D/nuclease"/>
    <property type="match status" value="2"/>
</dbReference>
<dbReference type="EMBL" id="CP003543">
    <property type="protein sequence ID" value="AFP83940.1"/>
    <property type="molecule type" value="Genomic_DNA"/>
</dbReference>
<dbReference type="GeneID" id="67454637"/>
<gene>
    <name evidence="2" type="primary">cls</name>
    <name evidence="2" type="ORF">A353_0101</name>
</gene>
<dbReference type="SMART" id="SM00155">
    <property type="entry name" value="PLDc"/>
    <property type="match status" value="2"/>
</dbReference>
<keyword evidence="2" id="KW-0540">Nuclease</keyword>
<dbReference type="GO" id="GO:0032049">
    <property type="term" value="P:cardiolipin biosynthetic process"/>
    <property type="evidence" value="ECO:0007669"/>
    <property type="project" value="UniProtKB-ARBA"/>
</dbReference>
<dbReference type="KEGG" id="crh:A353_0101"/>
<evidence type="ECO:0000313" key="3">
    <source>
        <dbReference type="Proteomes" id="UP000003934"/>
    </source>
</evidence>
<reference evidence="2 3" key="1">
    <citation type="journal article" date="2012" name="Mol. Biol. Evol.">
        <title>Genome reduction and co-evolution between the primary and secondary bacterial symbionts of psyllids.</title>
        <authorList>
            <person name="Sloan D.B."/>
            <person name="Moran N.A."/>
        </authorList>
    </citation>
    <scope>NUCLEOTIDE SEQUENCE [LARGE SCALE GENOMIC DNA]</scope>
    <source>
        <strain evidence="2 3">HC</strain>
    </source>
</reference>
<keyword evidence="2" id="KW-0378">Hydrolase</keyword>
<dbReference type="STRING" id="1202538.A353_0101"/>
<dbReference type="OrthoDB" id="9762009at2"/>